<feature type="compositionally biased region" description="Low complexity" evidence="3">
    <location>
        <begin position="723"/>
        <end position="733"/>
    </location>
</feature>
<evidence type="ECO:0008006" key="7">
    <source>
        <dbReference type="Google" id="ProtNLM"/>
    </source>
</evidence>
<keyword evidence="4" id="KW-0472">Membrane</keyword>
<feature type="compositionally biased region" description="Low complexity" evidence="3">
    <location>
        <begin position="661"/>
        <end position="672"/>
    </location>
</feature>
<keyword evidence="6" id="KW-1185">Reference proteome</keyword>
<name>A0ABD3GSG2_9MARC</name>
<feature type="transmembrane region" description="Helical" evidence="4">
    <location>
        <begin position="436"/>
        <end position="459"/>
    </location>
</feature>
<keyword evidence="4" id="KW-0812">Transmembrane</keyword>
<feature type="transmembrane region" description="Helical" evidence="4">
    <location>
        <begin position="895"/>
        <end position="913"/>
    </location>
</feature>
<keyword evidence="4" id="KW-1133">Transmembrane helix</keyword>
<feature type="compositionally biased region" description="Basic residues" evidence="3">
    <location>
        <begin position="222"/>
        <end position="235"/>
    </location>
</feature>
<sequence length="948" mass="104738">MDVHDHVGHDIENQQRSLTGVRASTSFSDLGQEASKEVSSKKEQNDLETEDDVESQTTGDRRHGYLRDQEVRPPSDVAGHSGENAQVHFPDPPPLPQLDLSHNTQPGDSREETSTHNRSIRKERNSWDFEADDTFKFESGGAIPEPGKPPDPPPIFTPPFVRNPNDVRAKLMHLSEGPTSPPASGAEDAEPPGGLFADDSEQPQQEVSLQETVVGDAPLFCVRKKPPRPITRPKTRLQDPPPMVSAVSDQLASLRSETASNGTRAPVVVQRLDEEGQSSSLASVVASSGRRVSLTISGAEGEQLQRLQSRKSILINGNESAGNPIVEKPPERIGSRLGMFSPSVIFSGSRLRLLSRSKASIQQPAPAPPPPEEEDPLADDSIPRYKKRYRSKHTKWLTWIQWISLCILIVILVLAVKLNKLQVVIWKDIQLWQWLALATVIISGRLIAGWLVMIMVAMIERHYILKKRVLYFVYGLRHAVKNVVWLALVIGVWKLVFRHVESEGNIPIVTKVLWCLFTTACLWMVKILAVKVAANSFHRAAYFDRVQDCLFHQYVLETLSAPRGAPEETDELSVEPKGPTQARQELEALLHPDVLLDPHSSSDVKSTEGPPVSSHLESKLSPEPVKLPIPGKSHLNAVLDQCGEMRHESHISSGVSRSNLGRGSSVASGSRVNLTGTMSSPTPGVSVRASSSRTNMRSSNSRLALASPTGSRLRRVTGPDDQPSSSVSVRTTSPIQQEKLQELTAETVSAWTMKRLMKIIRKTNIATFSSILDQEVGEKIDSEAQAKAAAKQIFYNIARPGEKYLTLTDFLYFLPEDQATRAFALFEVNDLGQITKKSLMKWVVNIYKERRALALTLSDNRTVVAKLHRVLDVLLFVIAITICFLIMGVNTQKLIVGFSSVLLPSVFVFGNAARSTFESLLFLFVMHPFDVGDRICVDGNAMIVEVST</sequence>
<feature type="transmembrane region" description="Helical" evidence="4">
    <location>
        <begin position="396"/>
        <end position="416"/>
    </location>
</feature>
<protein>
    <recommendedName>
        <fullName evidence="7">Mechanosensitive ion channel protein</fullName>
    </recommendedName>
</protein>
<feature type="compositionally biased region" description="Pro residues" evidence="3">
    <location>
        <begin position="146"/>
        <end position="157"/>
    </location>
</feature>
<feature type="region of interest" description="Disordered" evidence="3">
    <location>
        <begin position="597"/>
        <end position="629"/>
    </location>
</feature>
<dbReference type="Proteomes" id="UP001633002">
    <property type="component" value="Unassembled WGS sequence"/>
</dbReference>
<evidence type="ECO:0000256" key="3">
    <source>
        <dbReference type="SAM" id="MobiDB-lite"/>
    </source>
</evidence>
<gene>
    <name evidence="5" type="ORF">R1sor_000209</name>
</gene>
<comment type="subcellular location">
    <subcellularLocation>
        <location evidence="1">Membrane</location>
        <topology evidence="1">Multi-pass membrane protein</topology>
    </subcellularLocation>
</comment>
<evidence type="ECO:0000256" key="1">
    <source>
        <dbReference type="ARBA" id="ARBA00004141"/>
    </source>
</evidence>
<evidence type="ECO:0000313" key="5">
    <source>
        <dbReference type="EMBL" id="KAL3682187.1"/>
    </source>
</evidence>
<dbReference type="EMBL" id="JBJQOH010000006">
    <property type="protein sequence ID" value="KAL3682187.1"/>
    <property type="molecule type" value="Genomic_DNA"/>
</dbReference>
<comment type="caution">
    <text evidence="5">The sequence shown here is derived from an EMBL/GenBank/DDBJ whole genome shotgun (WGS) entry which is preliminary data.</text>
</comment>
<feature type="compositionally biased region" description="Basic and acidic residues" evidence="3">
    <location>
        <begin position="597"/>
        <end position="606"/>
    </location>
</feature>
<evidence type="ECO:0000313" key="6">
    <source>
        <dbReference type="Proteomes" id="UP001633002"/>
    </source>
</evidence>
<feature type="compositionally biased region" description="Polar residues" evidence="3">
    <location>
        <begin position="202"/>
        <end position="211"/>
    </location>
</feature>
<feature type="compositionally biased region" description="Polar residues" evidence="3">
    <location>
        <begin position="673"/>
        <end position="683"/>
    </location>
</feature>
<evidence type="ECO:0000256" key="4">
    <source>
        <dbReference type="SAM" id="Phobius"/>
    </source>
</evidence>
<feature type="transmembrane region" description="Helical" evidence="4">
    <location>
        <begin position="870"/>
        <end position="889"/>
    </location>
</feature>
<feature type="compositionally biased region" description="Basic and acidic residues" evidence="3">
    <location>
        <begin position="59"/>
        <end position="73"/>
    </location>
</feature>
<dbReference type="AlphaFoldDB" id="A0ABD3GSG2"/>
<dbReference type="PANTHER" id="PTHR31618">
    <property type="entry name" value="MECHANOSENSITIVE ION CHANNEL PROTEIN 5"/>
    <property type="match status" value="1"/>
</dbReference>
<dbReference type="GO" id="GO:0016020">
    <property type="term" value="C:membrane"/>
    <property type="evidence" value="ECO:0007669"/>
    <property type="project" value="UniProtKB-SubCell"/>
</dbReference>
<feature type="region of interest" description="Disordered" evidence="3">
    <location>
        <begin position="648"/>
        <end position="733"/>
    </location>
</feature>
<accession>A0ABD3GSG2</accession>
<feature type="compositionally biased region" description="Basic and acidic residues" evidence="3">
    <location>
        <begin position="34"/>
        <end position="45"/>
    </location>
</feature>
<feature type="compositionally biased region" description="Low complexity" evidence="3">
    <location>
        <begin position="688"/>
        <end position="702"/>
    </location>
</feature>
<proteinExistence type="inferred from homology"/>
<evidence type="ECO:0000256" key="2">
    <source>
        <dbReference type="ARBA" id="ARBA00008017"/>
    </source>
</evidence>
<dbReference type="InterPro" id="IPR016688">
    <property type="entry name" value="MscS-like_plants/fungi"/>
</dbReference>
<feature type="region of interest" description="Disordered" evidence="3">
    <location>
        <begin position="1"/>
        <end position="246"/>
    </location>
</feature>
<feature type="transmembrane region" description="Helical" evidence="4">
    <location>
        <begin position="508"/>
        <end position="529"/>
    </location>
</feature>
<dbReference type="PANTHER" id="PTHR31618:SF23">
    <property type="entry name" value="MECHANOSENSITIVE ION CHANNEL PROTEIN"/>
    <property type="match status" value="1"/>
</dbReference>
<feature type="compositionally biased region" description="Basic and acidic residues" evidence="3">
    <location>
        <begin position="108"/>
        <end position="127"/>
    </location>
</feature>
<feature type="transmembrane region" description="Helical" evidence="4">
    <location>
        <begin position="479"/>
        <end position="496"/>
    </location>
</feature>
<reference evidence="5 6" key="1">
    <citation type="submission" date="2024-09" db="EMBL/GenBank/DDBJ databases">
        <title>Chromosome-scale assembly of Riccia sorocarpa.</title>
        <authorList>
            <person name="Paukszto L."/>
        </authorList>
    </citation>
    <scope>NUCLEOTIDE SEQUENCE [LARGE SCALE GENOMIC DNA]</scope>
    <source>
        <strain evidence="5">LP-2024</strain>
        <tissue evidence="5">Aerial parts of the thallus</tissue>
    </source>
</reference>
<feature type="compositionally biased region" description="Polar residues" evidence="3">
    <location>
        <begin position="14"/>
        <end position="29"/>
    </location>
</feature>
<organism evidence="5 6">
    <name type="scientific">Riccia sorocarpa</name>
    <dbReference type="NCBI Taxonomy" id="122646"/>
    <lineage>
        <taxon>Eukaryota</taxon>
        <taxon>Viridiplantae</taxon>
        <taxon>Streptophyta</taxon>
        <taxon>Embryophyta</taxon>
        <taxon>Marchantiophyta</taxon>
        <taxon>Marchantiopsida</taxon>
        <taxon>Marchantiidae</taxon>
        <taxon>Marchantiales</taxon>
        <taxon>Ricciaceae</taxon>
        <taxon>Riccia</taxon>
    </lineage>
</organism>
<feature type="compositionally biased region" description="Basic and acidic residues" evidence="3">
    <location>
        <begin position="1"/>
        <end position="13"/>
    </location>
</feature>
<comment type="similarity">
    <text evidence="2">Belongs to the MscS (TC 1.A.23) family.</text>
</comment>